<organism evidence="2 3">
    <name type="scientific">Alteracholeplasma palmae (strain ATCC 49389 / J233)</name>
    <name type="common">Acholeplasma palmae</name>
    <dbReference type="NCBI Taxonomy" id="1318466"/>
    <lineage>
        <taxon>Bacteria</taxon>
        <taxon>Bacillati</taxon>
        <taxon>Mycoplasmatota</taxon>
        <taxon>Mollicutes</taxon>
        <taxon>Acholeplasmatales</taxon>
        <taxon>Acholeplasmataceae</taxon>
        <taxon>Acholeplasma</taxon>
    </lineage>
</organism>
<dbReference type="EMBL" id="FO681347">
    <property type="protein sequence ID" value="CCV64835.1"/>
    <property type="molecule type" value="Genomic_DNA"/>
</dbReference>
<dbReference type="SUPFAM" id="SSF142433">
    <property type="entry name" value="CinA-like"/>
    <property type="match status" value="1"/>
</dbReference>
<name>U4KQM4_ALTPJ</name>
<evidence type="ECO:0000259" key="1">
    <source>
        <dbReference type="Pfam" id="PF02464"/>
    </source>
</evidence>
<dbReference type="InterPro" id="IPR008136">
    <property type="entry name" value="CinA_C"/>
</dbReference>
<gene>
    <name evidence="2" type="primary">cinA</name>
    <name evidence="2" type="ORF">BN85412580</name>
</gene>
<dbReference type="OrthoDB" id="399376at2"/>
<protein>
    <submittedName>
        <fullName evidence="2">Competence-damage inducible protein</fullName>
    </submittedName>
</protein>
<dbReference type="RefSeq" id="WP_030003718.1">
    <property type="nucleotide sequence ID" value="NC_022538.1"/>
</dbReference>
<keyword evidence="3" id="KW-1185">Reference proteome</keyword>
<dbReference type="NCBIfam" id="TIGR00199">
    <property type="entry name" value="PncC_domain"/>
    <property type="match status" value="1"/>
</dbReference>
<reference evidence="2 3" key="1">
    <citation type="journal article" date="2013" name="J. Mol. Microbiol. Biotechnol.">
        <title>Analysis of the Complete Genomes of Acholeplasma brassicae , A. palmae and A. laidlawii and Their Comparison to the Obligate Parasites from ' Candidatus Phytoplasma'.</title>
        <authorList>
            <person name="Kube M."/>
            <person name="Siewert C."/>
            <person name="Migdoll A.M."/>
            <person name="Duduk B."/>
            <person name="Holz S."/>
            <person name="Rabus R."/>
            <person name="Seemuller E."/>
            <person name="Mitrovic J."/>
            <person name="Muller I."/>
            <person name="Buttner C."/>
            <person name="Reinhardt R."/>
        </authorList>
    </citation>
    <scope>NUCLEOTIDE SEQUENCE [LARGE SCALE GENOMIC DNA]</scope>
    <source>
        <strain evidence="2 3">J233</strain>
    </source>
</reference>
<dbReference type="InterPro" id="IPR036653">
    <property type="entry name" value="CinA-like_C"/>
</dbReference>
<evidence type="ECO:0000313" key="3">
    <source>
        <dbReference type="Proteomes" id="UP000032740"/>
    </source>
</evidence>
<accession>U4KQM4</accession>
<dbReference type="KEGG" id="apal:BN85412580"/>
<dbReference type="Proteomes" id="UP000032740">
    <property type="component" value="Chromosome"/>
</dbReference>
<dbReference type="STRING" id="1318466.BN85412580"/>
<proteinExistence type="predicted"/>
<dbReference type="HOGENOM" id="CLU_030805_1_2_14"/>
<sequence length="158" mass="17855">MNHTLTVLQILIDKKLTIAFAESMTGGLLTGELVKIPNASLVLKESLVVYSVEAKNKYLHIDFDENKPYKIVSNEVSEQMASGLMELTHADICVSITGNAGPGYDKGTDELEGYITIKDQKRFKTYQVKFNQNSTRIENINQAIIFTYEKLEEYLKNK</sequence>
<feature type="domain" description="CinA C-terminal" evidence="1">
    <location>
        <begin position="6"/>
        <end position="154"/>
    </location>
</feature>
<dbReference type="Pfam" id="PF02464">
    <property type="entry name" value="CinA"/>
    <property type="match status" value="1"/>
</dbReference>
<dbReference type="Gene3D" id="3.90.950.20">
    <property type="entry name" value="CinA-like"/>
    <property type="match status" value="1"/>
</dbReference>
<dbReference type="AlphaFoldDB" id="U4KQM4"/>
<evidence type="ECO:0000313" key="2">
    <source>
        <dbReference type="EMBL" id="CCV64835.1"/>
    </source>
</evidence>